<accession>A0A495VCF9</accession>
<feature type="compositionally biased region" description="Basic and acidic residues" evidence="3">
    <location>
        <begin position="382"/>
        <end position="392"/>
    </location>
</feature>
<feature type="domain" description="YknX-like C-terminal permuted SH3-like" evidence="6">
    <location>
        <begin position="280"/>
        <end position="351"/>
    </location>
</feature>
<dbReference type="Gene3D" id="2.40.420.20">
    <property type="match status" value="1"/>
</dbReference>
<evidence type="ECO:0000256" key="1">
    <source>
        <dbReference type="ARBA" id="ARBA00009477"/>
    </source>
</evidence>
<dbReference type="InterPro" id="IPR058792">
    <property type="entry name" value="Beta-barrel_RND_2"/>
</dbReference>
<comment type="caution">
    <text evidence="7">The sequence shown here is derived from an EMBL/GenBank/DDBJ whole genome shotgun (WGS) entry which is preliminary data.</text>
</comment>
<dbReference type="Pfam" id="PF25954">
    <property type="entry name" value="Beta-barrel_RND_2"/>
    <property type="match status" value="1"/>
</dbReference>
<dbReference type="OrthoDB" id="9806939at2"/>
<evidence type="ECO:0000259" key="6">
    <source>
        <dbReference type="Pfam" id="PF25989"/>
    </source>
</evidence>
<dbReference type="InterPro" id="IPR058624">
    <property type="entry name" value="MdtA-like_HH"/>
</dbReference>
<reference evidence="7 8" key="1">
    <citation type="submission" date="2018-10" db="EMBL/GenBank/DDBJ databases">
        <title>Genomic Encyclopedia of Archaeal and Bacterial Type Strains, Phase II (KMG-II): from individual species to whole genera.</title>
        <authorList>
            <person name="Goeker M."/>
        </authorList>
    </citation>
    <scope>NUCLEOTIDE SEQUENCE [LARGE SCALE GENOMIC DNA]</scope>
    <source>
        <strain evidence="7 8">DSM 235</strain>
    </source>
</reference>
<feature type="region of interest" description="Disordered" evidence="3">
    <location>
        <begin position="349"/>
        <end position="392"/>
    </location>
</feature>
<dbReference type="GO" id="GO:1990281">
    <property type="term" value="C:efflux pump complex"/>
    <property type="evidence" value="ECO:0007669"/>
    <property type="project" value="TreeGrafter"/>
</dbReference>
<evidence type="ECO:0000313" key="7">
    <source>
        <dbReference type="EMBL" id="RKT46470.1"/>
    </source>
</evidence>
<organism evidence="7 8">
    <name type="scientific">Thiocapsa rosea</name>
    <dbReference type="NCBI Taxonomy" id="69360"/>
    <lineage>
        <taxon>Bacteria</taxon>
        <taxon>Pseudomonadati</taxon>
        <taxon>Pseudomonadota</taxon>
        <taxon>Gammaproteobacteria</taxon>
        <taxon>Chromatiales</taxon>
        <taxon>Chromatiaceae</taxon>
        <taxon>Thiocapsa</taxon>
    </lineage>
</organism>
<name>A0A495VCF9_9GAMM</name>
<dbReference type="InterPro" id="IPR006143">
    <property type="entry name" value="RND_pump_MFP"/>
</dbReference>
<dbReference type="PANTHER" id="PTHR30469">
    <property type="entry name" value="MULTIDRUG RESISTANCE PROTEIN MDTA"/>
    <property type="match status" value="1"/>
</dbReference>
<evidence type="ECO:0000256" key="2">
    <source>
        <dbReference type="SAM" id="Coils"/>
    </source>
</evidence>
<evidence type="ECO:0000313" key="8">
    <source>
        <dbReference type="Proteomes" id="UP000274556"/>
    </source>
</evidence>
<dbReference type="RefSeq" id="WP_120798579.1">
    <property type="nucleotide sequence ID" value="NZ_RBXL01000001.1"/>
</dbReference>
<dbReference type="NCBIfam" id="TIGR01730">
    <property type="entry name" value="RND_mfp"/>
    <property type="match status" value="1"/>
</dbReference>
<proteinExistence type="inferred from homology"/>
<dbReference type="AlphaFoldDB" id="A0A495VCF9"/>
<dbReference type="Pfam" id="PF25876">
    <property type="entry name" value="HH_MFP_RND"/>
    <property type="match status" value="1"/>
</dbReference>
<evidence type="ECO:0000259" key="5">
    <source>
        <dbReference type="Pfam" id="PF25954"/>
    </source>
</evidence>
<dbReference type="GO" id="GO:0015562">
    <property type="term" value="F:efflux transmembrane transporter activity"/>
    <property type="evidence" value="ECO:0007669"/>
    <property type="project" value="TreeGrafter"/>
</dbReference>
<dbReference type="Pfam" id="PF25989">
    <property type="entry name" value="YknX_C"/>
    <property type="match status" value="1"/>
</dbReference>
<dbReference type="EMBL" id="RBXL01000001">
    <property type="protein sequence ID" value="RKT46470.1"/>
    <property type="molecule type" value="Genomic_DNA"/>
</dbReference>
<dbReference type="InterPro" id="IPR058637">
    <property type="entry name" value="YknX-like_C"/>
</dbReference>
<dbReference type="Gene3D" id="2.40.50.100">
    <property type="match status" value="1"/>
</dbReference>
<comment type="similarity">
    <text evidence="1">Belongs to the membrane fusion protein (MFP) (TC 8.A.1) family.</text>
</comment>
<keyword evidence="2" id="KW-0175">Coiled coil</keyword>
<dbReference type="PANTHER" id="PTHR30469:SF11">
    <property type="entry name" value="BLL4320 PROTEIN"/>
    <property type="match status" value="1"/>
</dbReference>
<protein>
    <submittedName>
        <fullName evidence="7">Membrane fusion protein (Multidrug efflux system)</fullName>
    </submittedName>
</protein>
<feature type="domain" description="Multidrug resistance protein MdtA-like alpha-helical hairpin" evidence="4">
    <location>
        <begin position="105"/>
        <end position="162"/>
    </location>
</feature>
<sequence length="392" mass="42284">MFVRILLVLMVLAAVIGALAYVKYSQIQSEMAMFSQPMPAPTVTAVTVEATAWEPTLEAVGTLQAFQGVEVNNEVAGQVTAIELESGAMVKKGDILVRLADDVDRADLEGLQAAERLAQIKVDRNRSLLKDRAVAQGDFDELSAQLDQARAQVKAKQATIEKKTIRAPFDGQLGIRRIDLGQFLAEGSSIVPLQTLDPIYLDYALPERHLGLLQVGQQVQVRVSAHPDRIFDGVIQVISPGIDQGTRNVRVRAGLSNPDLVLRPGMFARVATLLPREDAVLTIPREAIAFNTYGDAVFVIREEDGKTLVERRQVRTGAVRGDEIAVLDGLAEGDRVVLSGQVKLSNGQEVRIVDAGDEAPAAGTSEPEPTPESESAPQSEPTAERDPEATAT</sequence>
<feature type="coiled-coil region" evidence="2">
    <location>
        <begin position="132"/>
        <end position="166"/>
    </location>
</feature>
<feature type="compositionally biased region" description="Low complexity" evidence="3">
    <location>
        <begin position="358"/>
        <end position="381"/>
    </location>
</feature>
<feature type="domain" description="CusB-like beta-barrel" evidence="5">
    <location>
        <begin position="199"/>
        <end position="271"/>
    </location>
</feature>
<gene>
    <name evidence="7" type="ORF">BDD21_3983</name>
</gene>
<evidence type="ECO:0000256" key="3">
    <source>
        <dbReference type="SAM" id="MobiDB-lite"/>
    </source>
</evidence>
<dbReference type="FunFam" id="2.40.30.170:FF:000010">
    <property type="entry name" value="Efflux RND transporter periplasmic adaptor subunit"/>
    <property type="match status" value="1"/>
</dbReference>
<dbReference type="Proteomes" id="UP000274556">
    <property type="component" value="Unassembled WGS sequence"/>
</dbReference>
<dbReference type="SUPFAM" id="SSF111369">
    <property type="entry name" value="HlyD-like secretion proteins"/>
    <property type="match status" value="1"/>
</dbReference>
<dbReference type="Gene3D" id="1.10.287.470">
    <property type="entry name" value="Helix hairpin bin"/>
    <property type="match status" value="1"/>
</dbReference>
<keyword evidence="8" id="KW-1185">Reference proteome</keyword>
<dbReference type="Gene3D" id="2.40.30.170">
    <property type="match status" value="1"/>
</dbReference>
<evidence type="ECO:0000259" key="4">
    <source>
        <dbReference type="Pfam" id="PF25876"/>
    </source>
</evidence>